<dbReference type="Proteomes" id="UP001205612">
    <property type="component" value="Unassembled WGS sequence"/>
</dbReference>
<name>A0ABT2B8A4_9ACTN</name>
<protein>
    <recommendedName>
        <fullName evidence="4">Secreted protein</fullName>
    </recommendedName>
</protein>
<organism evidence="2 3">
    <name type="scientific">Streptomyces pyxinicus</name>
    <dbReference type="NCBI Taxonomy" id="2970331"/>
    <lineage>
        <taxon>Bacteria</taxon>
        <taxon>Bacillati</taxon>
        <taxon>Actinomycetota</taxon>
        <taxon>Actinomycetes</taxon>
        <taxon>Kitasatosporales</taxon>
        <taxon>Streptomycetaceae</taxon>
        <taxon>Streptomyces</taxon>
    </lineage>
</organism>
<proteinExistence type="predicted"/>
<feature type="signal peptide" evidence="1">
    <location>
        <begin position="1"/>
        <end position="26"/>
    </location>
</feature>
<keyword evidence="1" id="KW-0732">Signal</keyword>
<sequence>MQLRHTLGAAAGALLLALVVPTSAHAATGDFVYRTSTGHESGLANPRSGVCTNLAGTSAEHPGHSPWNLTNSTATVFLEPDCEGDTFYVMNPGKKLGSRLKLSSVVFS</sequence>
<accession>A0ABT2B8A4</accession>
<evidence type="ECO:0000313" key="3">
    <source>
        <dbReference type="Proteomes" id="UP001205612"/>
    </source>
</evidence>
<evidence type="ECO:0000313" key="2">
    <source>
        <dbReference type="EMBL" id="MCS0604753.1"/>
    </source>
</evidence>
<evidence type="ECO:0000256" key="1">
    <source>
        <dbReference type="SAM" id="SignalP"/>
    </source>
</evidence>
<feature type="chain" id="PRO_5045720792" description="Secreted protein" evidence="1">
    <location>
        <begin position="27"/>
        <end position="108"/>
    </location>
</feature>
<comment type="caution">
    <text evidence="2">The sequence shown here is derived from an EMBL/GenBank/DDBJ whole genome shotgun (WGS) entry which is preliminary data.</text>
</comment>
<gene>
    <name evidence="2" type="ORF">NX794_26560</name>
</gene>
<evidence type="ECO:0008006" key="4">
    <source>
        <dbReference type="Google" id="ProtNLM"/>
    </source>
</evidence>
<dbReference type="RefSeq" id="WP_258781531.1">
    <property type="nucleotide sequence ID" value="NZ_JANUGP010000024.1"/>
</dbReference>
<reference evidence="2 3" key="1">
    <citation type="submission" date="2022-08" db="EMBL/GenBank/DDBJ databases">
        <authorList>
            <person name="Somphong A."/>
            <person name="Phongsopitanun W."/>
        </authorList>
    </citation>
    <scope>NUCLEOTIDE SEQUENCE [LARGE SCALE GENOMIC DNA]</scope>
    <source>
        <strain evidence="2 3">LP11</strain>
    </source>
</reference>
<keyword evidence="3" id="KW-1185">Reference proteome</keyword>
<dbReference type="EMBL" id="JANUGP010000024">
    <property type="protein sequence ID" value="MCS0604753.1"/>
    <property type="molecule type" value="Genomic_DNA"/>
</dbReference>